<evidence type="ECO:0000313" key="1">
    <source>
        <dbReference type="EMBL" id="GME96786.1"/>
    </source>
</evidence>
<protein>
    <submittedName>
        <fullName evidence="1">Unnamed protein product</fullName>
    </submittedName>
</protein>
<name>A0ACB5TX00_CANBO</name>
<accession>A0ACB5TX00</accession>
<organism evidence="1 2">
    <name type="scientific">Candida boidinii</name>
    <name type="common">Yeast</name>
    <dbReference type="NCBI Taxonomy" id="5477"/>
    <lineage>
        <taxon>Eukaryota</taxon>
        <taxon>Fungi</taxon>
        <taxon>Dikarya</taxon>
        <taxon>Ascomycota</taxon>
        <taxon>Saccharomycotina</taxon>
        <taxon>Pichiomycetes</taxon>
        <taxon>Pichiales</taxon>
        <taxon>Pichiaceae</taxon>
        <taxon>Ogataea</taxon>
        <taxon>Ogataea/Candida clade</taxon>
    </lineage>
</organism>
<gene>
    <name evidence="1" type="ORF">Cboi01_000438800</name>
</gene>
<comment type="caution">
    <text evidence="1">The sequence shown here is derived from an EMBL/GenBank/DDBJ whole genome shotgun (WGS) entry which is preliminary data.</text>
</comment>
<reference evidence="1" key="1">
    <citation type="submission" date="2023-04" db="EMBL/GenBank/DDBJ databases">
        <title>Candida boidinii NBRC 1967.</title>
        <authorList>
            <person name="Ichikawa N."/>
            <person name="Sato H."/>
            <person name="Tonouchi N."/>
        </authorList>
    </citation>
    <scope>NUCLEOTIDE SEQUENCE</scope>
    <source>
        <strain evidence="1">NBRC 1967</strain>
    </source>
</reference>
<proteinExistence type="predicted"/>
<evidence type="ECO:0000313" key="2">
    <source>
        <dbReference type="Proteomes" id="UP001165101"/>
    </source>
</evidence>
<dbReference type="Proteomes" id="UP001165101">
    <property type="component" value="Unassembled WGS sequence"/>
</dbReference>
<dbReference type="EMBL" id="BSXV01002809">
    <property type="protein sequence ID" value="GME96786.1"/>
    <property type="molecule type" value="Genomic_DNA"/>
</dbReference>
<keyword evidence="2" id="KW-1185">Reference proteome</keyword>
<sequence length="147" mass="17137">MAENQEAGDELVSSLYPPPPPYITFFTEDNHDRLIELRKEGKTDEEISKIRDIKFLVPPSPPDRPSYRSFGDMWNFQDKPVSLEESGVPQLYESTSNTKRDAGETEDTEETEEEVFTTERINELKKMTKSLLLNFLEFIDYINQENH</sequence>